<dbReference type="InterPro" id="IPR019734">
    <property type="entry name" value="TPR_rpt"/>
</dbReference>
<evidence type="ECO:0000313" key="3">
    <source>
        <dbReference type="EMBL" id="ONG37215.1"/>
    </source>
</evidence>
<sequence>MILKKSFKNIYLIAIVVNLTACSTLGKNANKNLALNAQCMTIVPMGVGERDANILKISAQACKEPQNAELWQQLAQQFFELGSYDKAVQSANTVLKLQPDNAAAKDIILRSGLKITGRGLEQMKGSMQFLYGDTWNEANKVASQINQSRGEKPLEVVKASSNAVIEQQDNKKVSRKKAYSKKITYKKSAPRKTTTAKVKTVQPPPKPQSSKPTNPFSSFN</sequence>
<evidence type="ECO:0000256" key="1">
    <source>
        <dbReference type="PROSITE-ProRule" id="PRU00339"/>
    </source>
</evidence>
<dbReference type="Proteomes" id="UP000192132">
    <property type="component" value="Unassembled WGS sequence"/>
</dbReference>
<dbReference type="EMBL" id="MLCN01000063">
    <property type="protein sequence ID" value="ONG37215.1"/>
    <property type="molecule type" value="Genomic_DNA"/>
</dbReference>
<gene>
    <name evidence="3" type="ORF">BKE30_14980</name>
</gene>
<name>A0A1S8CS21_9GAMM</name>
<reference evidence="3 4" key="1">
    <citation type="submission" date="2016-10" db="EMBL/GenBank/DDBJ databases">
        <title>Draft Genome sequence of Alkanindiges sp. strain H1.</title>
        <authorList>
            <person name="Subhash Y."/>
            <person name="Lee S."/>
        </authorList>
    </citation>
    <scope>NUCLEOTIDE SEQUENCE [LARGE SCALE GENOMIC DNA]</scope>
    <source>
        <strain evidence="3 4">H1</strain>
    </source>
</reference>
<dbReference type="AlphaFoldDB" id="A0A1S8CS21"/>
<feature type="region of interest" description="Disordered" evidence="2">
    <location>
        <begin position="166"/>
        <end position="220"/>
    </location>
</feature>
<feature type="compositionally biased region" description="Low complexity" evidence="2">
    <location>
        <begin position="192"/>
        <end position="201"/>
    </location>
</feature>
<dbReference type="InterPro" id="IPR011990">
    <property type="entry name" value="TPR-like_helical_dom_sf"/>
</dbReference>
<dbReference type="PROSITE" id="PS50005">
    <property type="entry name" value="TPR"/>
    <property type="match status" value="1"/>
</dbReference>
<keyword evidence="1" id="KW-0802">TPR repeat</keyword>
<dbReference type="RefSeq" id="WP_076879390.1">
    <property type="nucleotide sequence ID" value="NZ_MLCN01000063.1"/>
</dbReference>
<dbReference type="SUPFAM" id="SSF48452">
    <property type="entry name" value="TPR-like"/>
    <property type="match status" value="1"/>
</dbReference>
<evidence type="ECO:0000313" key="4">
    <source>
        <dbReference type="Proteomes" id="UP000192132"/>
    </source>
</evidence>
<evidence type="ECO:0000256" key="2">
    <source>
        <dbReference type="SAM" id="MobiDB-lite"/>
    </source>
</evidence>
<protein>
    <submittedName>
        <fullName evidence="3">Uncharacterized protein</fullName>
    </submittedName>
</protein>
<dbReference type="OrthoDB" id="6711608at2"/>
<organism evidence="3 4">
    <name type="scientific">Alkanindiges hydrocarboniclasticus</name>
    <dbReference type="NCBI Taxonomy" id="1907941"/>
    <lineage>
        <taxon>Bacteria</taxon>
        <taxon>Pseudomonadati</taxon>
        <taxon>Pseudomonadota</taxon>
        <taxon>Gammaproteobacteria</taxon>
        <taxon>Moraxellales</taxon>
        <taxon>Moraxellaceae</taxon>
        <taxon>Alkanindiges</taxon>
    </lineage>
</organism>
<keyword evidence="4" id="KW-1185">Reference proteome</keyword>
<dbReference type="STRING" id="1907941.BKE30_14980"/>
<comment type="caution">
    <text evidence="3">The sequence shown here is derived from an EMBL/GenBank/DDBJ whole genome shotgun (WGS) entry which is preliminary data.</text>
</comment>
<feature type="repeat" description="TPR" evidence="1">
    <location>
        <begin position="68"/>
        <end position="101"/>
    </location>
</feature>
<proteinExistence type="predicted"/>
<accession>A0A1S8CS21</accession>
<feature type="compositionally biased region" description="Basic residues" evidence="2">
    <location>
        <begin position="173"/>
        <end position="190"/>
    </location>
</feature>
<dbReference type="Gene3D" id="1.25.40.10">
    <property type="entry name" value="Tetratricopeptide repeat domain"/>
    <property type="match status" value="1"/>
</dbReference>
<dbReference type="SMART" id="SM00028">
    <property type="entry name" value="TPR"/>
    <property type="match status" value="1"/>
</dbReference>